<dbReference type="EMBL" id="CAIIXF020000007">
    <property type="protein sequence ID" value="CAH1789900.1"/>
    <property type="molecule type" value="Genomic_DNA"/>
</dbReference>
<organism evidence="1 2">
    <name type="scientific">Owenia fusiformis</name>
    <name type="common">Polychaete worm</name>
    <dbReference type="NCBI Taxonomy" id="6347"/>
    <lineage>
        <taxon>Eukaryota</taxon>
        <taxon>Metazoa</taxon>
        <taxon>Spiralia</taxon>
        <taxon>Lophotrochozoa</taxon>
        <taxon>Annelida</taxon>
        <taxon>Polychaeta</taxon>
        <taxon>Sedentaria</taxon>
        <taxon>Canalipalpata</taxon>
        <taxon>Sabellida</taxon>
        <taxon>Oweniida</taxon>
        <taxon>Oweniidae</taxon>
        <taxon>Owenia</taxon>
    </lineage>
</organism>
<keyword evidence="2" id="KW-1185">Reference proteome</keyword>
<protein>
    <submittedName>
        <fullName evidence="1">Uncharacterized protein</fullName>
    </submittedName>
</protein>
<dbReference type="Proteomes" id="UP000749559">
    <property type="component" value="Unassembled WGS sequence"/>
</dbReference>
<gene>
    <name evidence="1" type="ORF">OFUS_LOCUS15183</name>
</gene>
<dbReference type="AlphaFoldDB" id="A0A8J1TRP9"/>
<accession>A0A8J1TRP9</accession>
<reference evidence="1" key="1">
    <citation type="submission" date="2022-03" db="EMBL/GenBank/DDBJ databases">
        <authorList>
            <person name="Martin C."/>
        </authorList>
    </citation>
    <scope>NUCLEOTIDE SEQUENCE</scope>
</reference>
<sequence>MRGLYAKMTVLTLMSVLIVTLNALPSRRRGLDVKALRERILLRELVCLLQGKSDDECNAIANTDLRQITETIKLGPDTNENSEERMLNAKFHSSIDNADLRSPNDLPQKRKPGPEAAAFYSDWKRK</sequence>
<name>A0A8J1TRP9_OWEFU</name>
<evidence type="ECO:0000313" key="1">
    <source>
        <dbReference type="EMBL" id="CAH1789900.1"/>
    </source>
</evidence>
<evidence type="ECO:0000313" key="2">
    <source>
        <dbReference type="Proteomes" id="UP000749559"/>
    </source>
</evidence>
<proteinExistence type="predicted"/>
<comment type="caution">
    <text evidence="1">The sequence shown here is derived from an EMBL/GenBank/DDBJ whole genome shotgun (WGS) entry which is preliminary data.</text>
</comment>